<protein>
    <recommendedName>
        <fullName evidence="5">AsmA-like protein</fullName>
    </recommendedName>
</protein>
<feature type="compositionally biased region" description="Polar residues" evidence="2">
    <location>
        <begin position="457"/>
        <end position="466"/>
    </location>
</feature>
<accession>A0ABY7AMQ6</accession>
<keyword evidence="1" id="KW-0175">Coiled coil</keyword>
<feature type="coiled-coil region" evidence="1">
    <location>
        <begin position="195"/>
        <end position="222"/>
    </location>
</feature>
<feature type="compositionally biased region" description="Polar residues" evidence="2">
    <location>
        <begin position="411"/>
        <end position="443"/>
    </location>
</feature>
<reference evidence="3" key="1">
    <citation type="submission" date="2022-10" db="EMBL/GenBank/DDBJ databases">
        <title>Catenovulum adriacola sp. nov. isolated in the Harbour of Susak.</title>
        <authorList>
            <person name="Schoch T."/>
            <person name="Reich S.J."/>
            <person name="Stoeferle S."/>
            <person name="Flaiz M."/>
            <person name="Kazda M."/>
            <person name="Riedel C.U."/>
            <person name="Duerre P."/>
        </authorList>
    </citation>
    <scope>NUCLEOTIDE SEQUENCE</scope>
    <source>
        <strain evidence="3">TS8</strain>
    </source>
</reference>
<evidence type="ECO:0008006" key="5">
    <source>
        <dbReference type="Google" id="ProtNLM"/>
    </source>
</evidence>
<sequence>MKTRYKLSIGIIIFIFVFVLADKLIDRTPIVQSILDDVNQNAPYTLTIKHLEHSFLQPGLVIVDGFNYQDEFAQSARIEHVKLNVNIPALIKQKVLVEVLGINDVTLDFSEQGINDLISALAKEQPEPNEEENKALPISVVELDELVVLPVKLDFEAQTGNIKAEAVQVKLSNFSLLHDGVFDLNQVKGLVEIKSDNVELMVQDLKNTRDNAKIELAFAKTDIRIDINQTKPSQVTLQSFNLQQLDALVDLGKIEEASQNVVEEVSEEVKVKSKEVAADLIELPIDLFIQQAKVQQANLELKHGLQTVHAKQLSVDLTDWAVTDNKQFILAKLKGQLALKLAQVSQREATQAESDHIDITPGFHSLAKLNDLELQLDLNQTQSGQLTVQKMNLAEVELELNADSAKAELGATQTDESTQNEDQVSQSSSEQALNETAAQSADSPESEAKPDPKPGSSKGTQAEGNQQLSIEVPFDVKVEYIGVNKFNATLVRDEQKVQIKNLSVALKQTQLTQNKRFMLDKINSQIELSIEQLNALDYQAKQFIAKASVAEGKVDLVQLDSELLGGELSVTADATYIAPYVVNLNSFTAKNISAQVKLAQPKSSSASESENPAQAESNEPEAVDNSSKQTDEIEAIESLIVNAISINNVNLELLDPEQNKVWFAAKQFSFELDHLPLVQAHKMLALETLKSGSNMKLKLDELTYLSSIVDSIALNVTTLDQGIEVNQSGFQLDGGHLIANSKLTTNNEKLNSVANIDWKNLNLDRIQAFVKDSPIKPQGRISGNLQTQLNFLPTSKDIKDIDGEIKLETSEFDLKGIALDKIIDGFRSSQETSLLDVGAFMVSGPLGMVAMNFAQLGSGAAQLSGSTKMKKIKVDSHLKDSVLTLNRANIQTKGNHLGLYGKVDLAKNRFKKLRFGILNDEGCANIKQTLDGPFAEVKDVLFSTTTGAVTSPLSSVFNQAANLANGGKCKSFFPE</sequence>
<dbReference type="Proteomes" id="UP001163726">
    <property type="component" value="Chromosome"/>
</dbReference>
<evidence type="ECO:0000256" key="2">
    <source>
        <dbReference type="SAM" id="MobiDB-lite"/>
    </source>
</evidence>
<evidence type="ECO:0000256" key="1">
    <source>
        <dbReference type="SAM" id="Coils"/>
    </source>
</evidence>
<gene>
    <name evidence="3" type="ORF">OLW01_10460</name>
</gene>
<dbReference type="RefSeq" id="WP_268073854.1">
    <property type="nucleotide sequence ID" value="NZ_CP109965.1"/>
</dbReference>
<organism evidence="3 4">
    <name type="scientific">Catenovulum adriaticum</name>
    <dbReference type="NCBI Taxonomy" id="2984846"/>
    <lineage>
        <taxon>Bacteria</taxon>
        <taxon>Pseudomonadati</taxon>
        <taxon>Pseudomonadota</taxon>
        <taxon>Gammaproteobacteria</taxon>
        <taxon>Alteromonadales</taxon>
        <taxon>Alteromonadaceae</taxon>
        <taxon>Catenovulum</taxon>
    </lineage>
</organism>
<dbReference type="EMBL" id="CP109965">
    <property type="protein sequence ID" value="WAJ69581.1"/>
    <property type="molecule type" value="Genomic_DNA"/>
</dbReference>
<feature type="region of interest" description="Disordered" evidence="2">
    <location>
        <begin position="409"/>
        <end position="466"/>
    </location>
</feature>
<evidence type="ECO:0000313" key="4">
    <source>
        <dbReference type="Proteomes" id="UP001163726"/>
    </source>
</evidence>
<keyword evidence="4" id="KW-1185">Reference proteome</keyword>
<name>A0ABY7AMQ6_9ALTE</name>
<evidence type="ECO:0000313" key="3">
    <source>
        <dbReference type="EMBL" id="WAJ69581.1"/>
    </source>
</evidence>
<feature type="region of interest" description="Disordered" evidence="2">
    <location>
        <begin position="603"/>
        <end position="628"/>
    </location>
</feature>
<feature type="compositionally biased region" description="Polar residues" evidence="2">
    <location>
        <begin position="603"/>
        <end position="617"/>
    </location>
</feature>
<proteinExistence type="predicted"/>